<dbReference type="InterPro" id="IPR003439">
    <property type="entry name" value="ABC_transporter-like_ATP-bd"/>
</dbReference>
<dbReference type="Pfam" id="PF00005">
    <property type="entry name" value="ABC_tran"/>
    <property type="match status" value="1"/>
</dbReference>
<evidence type="ECO:0000256" key="4">
    <source>
        <dbReference type="ARBA" id="ARBA00022475"/>
    </source>
</evidence>
<dbReference type="PANTHER" id="PTHR42781">
    <property type="entry name" value="SPERMIDINE/PUTRESCINE IMPORT ATP-BINDING PROTEIN POTA"/>
    <property type="match status" value="1"/>
</dbReference>
<organism evidence="11 12">
    <name type="scientific">Brucella tritici</name>
    <dbReference type="NCBI Taxonomy" id="94626"/>
    <lineage>
        <taxon>Bacteria</taxon>
        <taxon>Pseudomonadati</taxon>
        <taxon>Pseudomonadota</taxon>
        <taxon>Alphaproteobacteria</taxon>
        <taxon>Hyphomicrobiales</taxon>
        <taxon>Brucellaceae</taxon>
        <taxon>Brucella/Ochrobactrum group</taxon>
        <taxon>Brucella</taxon>
    </lineage>
</organism>
<evidence type="ECO:0000256" key="7">
    <source>
        <dbReference type="ARBA" id="ARBA00022840"/>
    </source>
</evidence>
<dbReference type="InterPro" id="IPR013611">
    <property type="entry name" value="Transp-assoc_OB_typ2"/>
</dbReference>
<protein>
    <submittedName>
        <fullName evidence="11">ABC transporter ATP-binding protein</fullName>
    </submittedName>
</protein>
<comment type="similarity">
    <text evidence="2">Belongs to the ABC transporter superfamily.</text>
</comment>
<dbReference type="PANTHER" id="PTHR42781:SF4">
    <property type="entry name" value="SPERMIDINE_PUTRESCINE IMPORT ATP-BINDING PROTEIN POTA"/>
    <property type="match status" value="1"/>
</dbReference>
<dbReference type="InterPro" id="IPR008995">
    <property type="entry name" value="Mo/tungstate-bd_C_term_dom"/>
</dbReference>
<sequence length="353" mass="38476">MTSRGANVTGAKLEFKNVKKSYGNVVALSDFNLAVEPGEFVSILGASGSGKTTALNALAGFAFADSGQILLDGEDISLAKPEKRNLGMVFQNYSLFPHMTVLENVIFPLKMRGLSKSDAQSKASSALEVVQLQALASRYPKELSGGQQQRVALARAIVFEPRVLLMDEPLGALDLKLREAMQYEIKQIQHKLGCTVIYVTHDQHEALALSSRIAVLRNGVIEQLDTPTNLYDAPRTRYVAEFIGQNNIFDTAANGHKVSVPDLAMTIDAPANPFKFACIRPENWQRKLSSASDGAAATVDEVTFQGDSIEYSAKLKTGKSVIVKENRRLDLPEIQRGLEVILSASPEHVVFVN</sequence>
<evidence type="ECO:0000313" key="11">
    <source>
        <dbReference type="EMBL" id="KAB2655116.1"/>
    </source>
</evidence>
<dbReference type="PROSITE" id="PS50893">
    <property type="entry name" value="ABC_TRANSPORTER_2"/>
    <property type="match status" value="1"/>
</dbReference>
<evidence type="ECO:0000256" key="1">
    <source>
        <dbReference type="ARBA" id="ARBA00004533"/>
    </source>
</evidence>
<evidence type="ECO:0000256" key="6">
    <source>
        <dbReference type="ARBA" id="ARBA00022741"/>
    </source>
</evidence>
<proteinExistence type="inferred from homology"/>
<dbReference type="InterPro" id="IPR017871">
    <property type="entry name" value="ABC_transporter-like_CS"/>
</dbReference>
<dbReference type="GO" id="GO:0005524">
    <property type="term" value="F:ATP binding"/>
    <property type="evidence" value="ECO:0007669"/>
    <property type="project" value="UniProtKB-KW"/>
</dbReference>
<evidence type="ECO:0000313" key="12">
    <source>
        <dbReference type="Proteomes" id="UP000460650"/>
    </source>
</evidence>
<dbReference type="InterPro" id="IPR027417">
    <property type="entry name" value="P-loop_NTPase"/>
</dbReference>
<evidence type="ECO:0000256" key="8">
    <source>
        <dbReference type="ARBA" id="ARBA00022967"/>
    </source>
</evidence>
<evidence type="ECO:0000259" key="10">
    <source>
        <dbReference type="PROSITE" id="PS50893"/>
    </source>
</evidence>
<dbReference type="AlphaFoldDB" id="A0A7V7VQX2"/>
<keyword evidence="9" id="KW-0472">Membrane</keyword>
<dbReference type="GO" id="GO:0043190">
    <property type="term" value="C:ATP-binding cassette (ABC) transporter complex"/>
    <property type="evidence" value="ECO:0007669"/>
    <property type="project" value="InterPro"/>
</dbReference>
<evidence type="ECO:0000256" key="9">
    <source>
        <dbReference type="ARBA" id="ARBA00023136"/>
    </source>
</evidence>
<accession>A0A7V7VQX2</accession>
<dbReference type="InterPro" id="IPR003593">
    <property type="entry name" value="AAA+_ATPase"/>
</dbReference>
<dbReference type="SUPFAM" id="SSF50331">
    <property type="entry name" value="MOP-like"/>
    <property type="match status" value="1"/>
</dbReference>
<reference evidence="11 12" key="1">
    <citation type="submission" date="2019-09" db="EMBL/GenBank/DDBJ databases">
        <title>Taxonomic organization of the family Brucellaceae based on a phylogenomic approach.</title>
        <authorList>
            <person name="Leclercq S."/>
            <person name="Cloeckaert A."/>
            <person name="Zygmunt M.S."/>
        </authorList>
    </citation>
    <scope>NUCLEOTIDE SEQUENCE [LARGE SCALE GENOMIC DNA]</scope>
    <source>
        <strain evidence="11 12">TA93</strain>
    </source>
</reference>
<dbReference type="SUPFAM" id="SSF52540">
    <property type="entry name" value="P-loop containing nucleoside triphosphate hydrolases"/>
    <property type="match status" value="1"/>
</dbReference>
<dbReference type="SMART" id="SM00382">
    <property type="entry name" value="AAA"/>
    <property type="match status" value="1"/>
</dbReference>
<evidence type="ECO:0000256" key="3">
    <source>
        <dbReference type="ARBA" id="ARBA00022448"/>
    </source>
</evidence>
<dbReference type="GO" id="GO:0022857">
    <property type="term" value="F:transmembrane transporter activity"/>
    <property type="evidence" value="ECO:0007669"/>
    <property type="project" value="InterPro"/>
</dbReference>
<comment type="caution">
    <text evidence="11">The sequence shown here is derived from an EMBL/GenBank/DDBJ whole genome shotgun (WGS) entry which is preliminary data.</text>
</comment>
<evidence type="ECO:0000256" key="2">
    <source>
        <dbReference type="ARBA" id="ARBA00005417"/>
    </source>
</evidence>
<dbReference type="GO" id="GO:0016887">
    <property type="term" value="F:ATP hydrolysis activity"/>
    <property type="evidence" value="ECO:0007669"/>
    <property type="project" value="InterPro"/>
</dbReference>
<dbReference type="EMBL" id="WBVY01000007">
    <property type="protein sequence ID" value="KAB2655116.1"/>
    <property type="molecule type" value="Genomic_DNA"/>
</dbReference>
<gene>
    <name evidence="11" type="ORF">F9K94_21405</name>
</gene>
<dbReference type="Gene3D" id="3.40.50.300">
    <property type="entry name" value="P-loop containing nucleotide triphosphate hydrolases"/>
    <property type="match status" value="1"/>
</dbReference>
<keyword evidence="5" id="KW-0997">Cell inner membrane</keyword>
<feature type="domain" description="ABC transporter" evidence="10">
    <location>
        <begin position="13"/>
        <end position="243"/>
    </location>
</feature>
<dbReference type="GO" id="GO:0015697">
    <property type="term" value="P:quaternary ammonium group transport"/>
    <property type="evidence" value="ECO:0007669"/>
    <property type="project" value="UniProtKB-ARBA"/>
</dbReference>
<keyword evidence="8" id="KW-1278">Translocase</keyword>
<keyword evidence="3" id="KW-0813">Transport</keyword>
<dbReference type="InterPro" id="IPR050093">
    <property type="entry name" value="ABC_SmlMolc_Importer"/>
</dbReference>
<evidence type="ECO:0000256" key="5">
    <source>
        <dbReference type="ARBA" id="ARBA00022519"/>
    </source>
</evidence>
<keyword evidence="4" id="KW-1003">Cell membrane</keyword>
<dbReference type="Proteomes" id="UP000460650">
    <property type="component" value="Unassembled WGS sequence"/>
</dbReference>
<dbReference type="PROSITE" id="PS00211">
    <property type="entry name" value="ABC_TRANSPORTER_1"/>
    <property type="match status" value="1"/>
</dbReference>
<keyword evidence="6" id="KW-0547">Nucleotide-binding</keyword>
<keyword evidence="7 11" id="KW-0067">ATP-binding</keyword>
<name>A0A7V7VQX2_9HYPH</name>
<dbReference type="Pfam" id="PF08402">
    <property type="entry name" value="TOBE_2"/>
    <property type="match status" value="1"/>
</dbReference>
<dbReference type="FunFam" id="3.40.50.300:FF:000425">
    <property type="entry name" value="Probable ABC transporter, ATP-binding subunit"/>
    <property type="match status" value="1"/>
</dbReference>
<comment type="subcellular location">
    <subcellularLocation>
        <location evidence="1">Cell inner membrane</location>
    </subcellularLocation>
</comment>